<keyword evidence="4 7" id="KW-1133">Transmembrane helix</keyword>
<dbReference type="Gene3D" id="1.20.1250.20">
    <property type="entry name" value="MFS general substrate transporter like domains"/>
    <property type="match status" value="1"/>
</dbReference>
<keyword evidence="10" id="KW-1185">Reference proteome</keyword>
<sequence length="605" mass="64831">MVHVTNTAAAVAAASSARSRPPVGAPRSGSFRAGSPLPVLPSKRSGAVPSLQRAPSHAHYQTFPTPAPRSAGRRRSSESDDFGDGSPDSLSSSTPLPVKQLALLALLSLAEQSALNSISPYLPEMVQSFPGIHQDEVGLYVGILASAFALAQLATNLIWGYLSDIVGRKPIMLAGTSLLCVCFVLFGFCTHYYQIILVHIAMGLLNGNAAVVPSCLGELTDRSNQSRAFTWLPVVYSIGSITGPAFGGLLVATVAKDQYPFLAPNILAAALLAFSAVVLAVWFEETLEDREDYHNWAERFPWLRYFQKKSKRAPDHSWIWPGGRDIDGVEDEYSERGDSEMGDRAGLLRNQTSESNNDSPRSPSDSATWRQLLNRTTVVLLASSLIFQLSNSSFNSLYPIFASGEEPTGRNLHAGVIGVTLSVAGIFTIFFQLFLFRPLKGRVGNVGSYRGALFGFAVTMALMPFVGYADSKPPLGIGSGKGWLYVELGIILVLKNICAVGGLSSVLLLITNSAPSKAHLGTLNGIAQTLSAAGRSVGPFLSGTLFTVSTHVRPRGEVLAWGLFAGIALIGWLSTYAIHGHRLESTDDGFEGEEDGEYDHSDTDH</sequence>
<dbReference type="AlphaFoldDB" id="A0A1W2TP93"/>
<feature type="compositionally biased region" description="Basic and acidic residues" evidence="6">
    <location>
        <begin position="334"/>
        <end position="343"/>
    </location>
</feature>
<feature type="transmembrane region" description="Helical" evidence="7">
    <location>
        <begin position="558"/>
        <end position="578"/>
    </location>
</feature>
<feature type="region of interest" description="Disordered" evidence="6">
    <location>
        <begin position="1"/>
        <end position="94"/>
    </location>
</feature>
<dbReference type="InterPro" id="IPR011701">
    <property type="entry name" value="MFS"/>
</dbReference>
<accession>A0A1W2TP93</accession>
<feature type="region of interest" description="Disordered" evidence="6">
    <location>
        <begin position="330"/>
        <end position="367"/>
    </location>
</feature>
<feature type="compositionally biased region" description="Low complexity" evidence="6">
    <location>
        <begin position="8"/>
        <end position="30"/>
    </location>
</feature>
<feature type="transmembrane region" description="Helical" evidence="7">
    <location>
        <begin position="413"/>
        <end position="436"/>
    </location>
</feature>
<dbReference type="InterPro" id="IPR036259">
    <property type="entry name" value="MFS_trans_sf"/>
</dbReference>
<dbReference type="GO" id="GO:0022857">
    <property type="term" value="F:transmembrane transporter activity"/>
    <property type="evidence" value="ECO:0007669"/>
    <property type="project" value="InterPro"/>
</dbReference>
<dbReference type="OMA" id="FTWLWQF"/>
<dbReference type="EMBL" id="DF977487">
    <property type="protein sequence ID" value="GAP90216.1"/>
    <property type="molecule type" value="Genomic_DNA"/>
</dbReference>
<feature type="transmembrane region" description="Helical" evidence="7">
    <location>
        <begin position="228"/>
        <end position="255"/>
    </location>
</feature>
<proteinExistence type="predicted"/>
<protein>
    <submittedName>
        <fullName evidence="9">Putative major facilitator superfamily transporter</fullName>
    </submittedName>
</protein>
<evidence type="ECO:0000313" key="10">
    <source>
        <dbReference type="Proteomes" id="UP000054516"/>
    </source>
</evidence>
<feature type="transmembrane region" description="Helical" evidence="7">
    <location>
        <begin position="261"/>
        <end position="283"/>
    </location>
</feature>
<organism evidence="9">
    <name type="scientific">Rosellinia necatrix</name>
    <name type="common">White root-rot fungus</name>
    <dbReference type="NCBI Taxonomy" id="77044"/>
    <lineage>
        <taxon>Eukaryota</taxon>
        <taxon>Fungi</taxon>
        <taxon>Dikarya</taxon>
        <taxon>Ascomycota</taxon>
        <taxon>Pezizomycotina</taxon>
        <taxon>Sordariomycetes</taxon>
        <taxon>Xylariomycetidae</taxon>
        <taxon>Xylariales</taxon>
        <taxon>Xylariaceae</taxon>
        <taxon>Rosellinia</taxon>
    </lineage>
</organism>
<dbReference type="InterPro" id="IPR020846">
    <property type="entry name" value="MFS_dom"/>
</dbReference>
<dbReference type="PRINTS" id="PR01035">
    <property type="entry name" value="TCRTETA"/>
</dbReference>
<evidence type="ECO:0000256" key="4">
    <source>
        <dbReference type="ARBA" id="ARBA00022989"/>
    </source>
</evidence>
<dbReference type="PANTHER" id="PTHR23504">
    <property type="entry name" value="MAJOR FACILITATOR SUPERFAMILY DOMAIN-CONTAINING PROTEIN 10"/>
    <property type="match status" value="1"/>
</dbReference>
<dbReference type="CDD" id="cd17330">
    <property type="entry name" value="MFS_SLC46_TetA_like"/>
    <property type="match status" value="1"/>
</dbReference>
<evidence type="ECO:0000256" key="1">
    <source>
        <dbReference type="ARBA" id="ARBA00004141"/>
    </source>
</evidence>
<dbReference type="PROSITE" id="PS50850">
    <property type="entry name" value="MFS"/>
    <property type="match status" value="1"/>
</dbReference>
<dbReference type="PANTHER" id="PTHR23504:SF39">
    <property type="entry name" value="TRANSPORTER, PUTATIVE (AFU_ORTHOLOGUE AFUA_6G03860)-RELATED"/>
    <property type="match status" value="1"/>
</dbReference>
<evidence type="ECO:0000256" key="5">
    <source>
        <dbReference type="ARBA" id="ARBA00023136"/>
    </source>
</evidence>
<evidence type="ECO:0000256" key="7">
    <source>
        <dbReference type="SAM" id="Phobius"/>
    </source>
</evidence>
<evidence type="ECO:0000259" key="8">
    <source>
        <dbReference type="PROSITE" id="PS50850"/>
    </source>
</evidence>
<keyword evidence="2" id="KW-0813">Transport</keyword>
<evidence type="ECO:0000256" key="3">
    <source>
        <dbReference type="ARBA" id="ARBA00022692"/>
    </source>
</evidence>
<reference evidence="9" key="1">
    <citation type="submission" date="2016-03" db="EMBL/GenBank/DDBJ databases">
        <title>Draft genome sequence of Rosellinia necatrix.</title>
        <authorList>
            <person name="Kanematsu S."/>
        </authorList>
    </citation>
    <scope>NUCLEOTIDE SEQUENCE [LARGE SCALE GENOMIC DNA]</scope>
    <source>
        <strain evidence="9">W97</strain>
    </source>
</reference>
<keyword evidence="5 7" id="KW-0472">Membrane</keyword>
<evidence type="ECO:0000256" key="6">
    <source>
        <dbReference type="SAM" id="MobiDB-lite"/>
    </source>
</evidence>
<dbReference type="SUPFAM" id="SSF103473">
    <property type="entry name" value="MFS general substrate transporter"/>
    <property type="match status" value="1"/>
</dbReference>
<dbReference type="GO" id="GO:0016020">
    <property type="term" value="C:membrane"/>
    <property type="evidence" value="ECO:0007669"/>
    <property type="project" value="UniProtKB-SubCell"/>
</dbReference>
<dbReference type="OrthoDB" id="10262656at2759"/>
<feature type="transmembrane region" description="Helical" evidence="7">
    <location>
        <begin position="171"/>
        <end position="188"/>
    </location>
</feature>
<gene>
    <name evidence="9" type="ORF">SAMD00023353_4200680</name>
</gene>
<feature type="compositionally biased region" description="Low complexity" evidence="6">
    <location>
        <begin position="84"/>
        <end position="93"/>
    </location>
</feature>
<comment type="subcellular location">
    <subcellularLocation>
        <location evidence="1">Membrane</location>
        <topology evidence="1">Multi-pass membrane protein</topology>
    </subcellularLocation>
</comment>
<evidence type="ECO:0000256" key="2">
    <source>
        <dbReference type="ARBA" id="ARBA00022448"/>
    </source>
</evidence>
<dbReference type="InterPro" id="IPR001958">
    <property type="entry name" value="Tet-R_TetA/multi-R_MdtG-like"/>
</dbReference>
<feature type="transmembrane region" description="Helical" evidence="7">
    <location>
        <begin position="448"/>
        <end position="468"/>
    </location>
</feature>
<feature type="transmembrane region" description="Helical" evidence="7">
    <location>
        <begin position="194"/>
        <end position="216"/>
    </location>
</feature>
<feature type="transmembrane region" description="Helical" evidence="7">
    <location>
        <begin position="488"/>
        <end position="510"/>
    </location>
</feature>
<dbReference type="Proteomes" id="UP000054516">
    <property type="component" value="Unassembled WGS sequence"/>
</dbReference>
<keyword evidence="3 7" id="KW-0812">Transmembrane</keyword>
<feature type="domain" description="Major facilitator superfamily (MFS) profile" evidence="8">
    <location>
        <begin position="97"/>
        <end position="583"/>
    </location>
</feature>
<dbReference type="Pfam" id="PF07690">
    <property type="entry name" value="MFS_1"/>
    <property type="match status" value="1"/>
</dbReference>
<feature type="compositionally biased region" description="Low complexity" evidence="6">
    <location>
        <begin position="353"/>
        <end position="366"/>
    </location>
</feature>
<evidence type="ECO:0000313" key="9">
    <source>
        <dbReference type="EMBL" id="GAP90216.1"/>
    </source>
</evidence>
<feature type="transmembrane region" description="Helical" evidence="7">
    <location>
        <begin position="137"/>
        <end position="159"/>
    </location>
</feature>
<name>A0A1W2TP93_ROSNE</name>